<sequence>MNFSEIAVKLEQILRLDTFPVAIKMYKNAEELPRKPLNFKLNICQLVSMARYAKKSNSGIPEKMVCSMGAACVGLIKTPEPIRTGRAAVGPYTRDEKAGKRFMENTFKIGDSGKKYDAIMVAPLESVDFEPDAVVLYATPAQIMRLIHANTYDTGEKTTADTVAEAALCSSIGFAISKQKPIIGFPCAGDRIFGGTQNHELLMAIPFSEMNRILKNLEETAKGGFSVYPVPPNMMWTPTMPSTYTIQEADLQDQ</sequence>
<reference evidence="1 2" key="1">
    <citation type="submission" date="2007-08" db="EMBL/GenBank/DDBJ databases">
        <title>Complete sequence of Thermotoga lettingae TMO.</title>
        <authorList>
            <consortium name="US DOE Joint Genome Institute"/>
            <person name="Copeland A."/>
            <person name="Lucas S."/>
            <person name="Lapidus A."/>
            <person name="Barry K."/>
            <person name="Glavina del Rio T."/>
            <person name="Dalin E."/>
            <person name="Tice H."/>
            <person name="Pitluck S."/>
            <person name="Foster B."/>
            <person name="Bruce D."/>
            <person name="Schmutz J."/>
            <person name="Larimer F."/>
            <person name="Land M."/>
            <person name="Hauser L."/>
            <person name="Kyrpides N."/>
            <person name="Mikhailova N."/>
            <person name="Nelson K."/>
            <person name="Gogarten J.P."/>
            <person name="Noll K."/>
            <person name="Richardson P."/>
        </authorList>
    </citation>
    <scope>NUCLEOTIDE SEQUENCE [LARGE SCALE GENOMIC DNA]</scope>
    <source>
        <strain evidence="2">ATCC BAA-301 / DSM 14385 / NBRC 107922 / TMO</strain>
    </source>
</reference>
<organism evidence="1 2">
    <name type="scientific">Pseudothermotoga lettingae (strain ATCC BAA-301 / DSM 14385 / NBRC 107922 / TMO)</name>
    <name type="common">Thermotoga lettingae</name>
    <dbReference type="NCBI Taxonomy" id="416591"/>
    <lineage>
        <taxon>Bacteria</taxon>
        <taxon>Thermotogati</taxon>
        <taxon>Thermotogota</taxon>
        <taxon>Thermotogae</taxon>
        <taxon>Thermotogales</taxon>
        <taxon>Thermotogaceae</taxon>
        <taxon>Pseudothermotoga</taxon>
    </lineage>
</organism>
<evidence type="ECO:0000313" key="2">
    <source>
        <dbReference type="Proteomes" id="UP000002016"/>
    </source>
</evidence>
<gene>
    <name evidence="1" type="ordered locus">Tlet_0112</name>
</gene>
<dbReference type="RefSeq" id="WP_012002163.1">
    <property type="nucleotide sequence ID" value="NC_009828.1"/>
</dbReference>
<dbReference type="Pfam" id="PF02596">
    <property type="entry name" value="DUF169"/>
    <property type="match status" value="1"/>
</dbReference>
<dbReference type="PANTHER" id="PTHR37954:SF3">
    <property type="entry name" value="DUF169 DOMAIN-CONTAINING PROTEIN"/>
    <property type="match status" value="1"/>
</dbReference>
<protein>
    <recommendedName>
        <fullName evidence="3">ArCR</fullName>
    </recommendedName>
</protein>
<dbReference type="InterPro" id="IPR003748">
    <property type="entry name" value="DUF169"/>
</dbReference>
<proteinExistence type="predicted"/>
<accession>A8F3E8</accession>
<dbReference type="AlphaFoldDB" id="A8F3E8"/>
<dbReference type="EMBL" id="CP000812">
    <property type="protein sequence ID" value="ABV32682.1"/>
    <property type="molecule type" value="Genomic_DNA"/>
</dbReference>
<evidence type="ECO:0000313" key="1">
    <source>
        <dbReference type="EMBL" id="ABV32682.1"/>
    </source>
</evidence>
<dbReference type="eggNOG" id="COG2043">
    <property type="taxonomic scope" value="Bacteria"/>
</dbReference>
<dbReference type="KEGG" id="tle:Tlet_0112"/>
<dbReference type="HOGENOM" id="CLU_074324_0_0_0"/>
<keyword evidence="2" id="KW-1185">Reference proteome</keyword>
<dbReference type="STRING" id="416591.Tlet_0112"/>
<reference evidence="1 2" key="2">
    <citation type="journal article" date="2009" name="Proc. Natl. Acad. Sci. U.S.A.">
        <title>On the chimeric nature, thermophilic origin, and phylogenetic placement of the Thermotogales.</title>
        <authorList>
            <person name="Zhaxybayeva O."/>
            <person name="Swithers K.S."/>
            <person name="Lapierre P."/>
            <person name="Fournier G.P."/>
            <person name="Bickhart D.M."/>
            <person name="DeBoy R.T."/>
            <person name="Nelson K.E."/>
            <person name="Nesbo C.L."/>
            <person name="Doolittle W.F."/>
            <person name="Gogarten J.P."/>
            <person name="Noll K.M."/>
        </authorList>
    </citation>
    <scope>NUCLEOTIDE SEQUENCE [LARGE SCALE GENOMIC DNA]</scope>
    <source>
        <strain evidence="2">ATCC BAA-301 / DSM 14385 / NBRC 107922 / TMO</strain>
    </source>
</reference>
<evidence type="ECO:0008006" key="3">
    <source>
        <dbReference type="Google" id="ProtNLM"/>
    </source>
</evidence>
<dbReference type="Proteomes" id="UP000002016">
    <property type="component" value="Chromosome"/>
</dbReference>
<dbReference type="PANTHER" id="PTHR37954">
    <property type="entry name" value="BLL4979 PROTEIN"/>
    <property type="match status" value="1"/>
</dbReference>
<name>A8F3E8_PSELT</name>